<dbReference type="InterPro" id="IPR052050">
    <property type="entry name" value="SecEffector_AnkRepeat"/>
</dbReference>
<dbReference type="PANTHER" id="PTHR46586:SF3">
    <property type="entry name" value="ANKYRIN REPEAT-CONTAINING PROTEIN"/>
    <property type="match status" value="1"/>
</dbReference>
<dbReference type="RefSeq" id="XP_008879995.1">
    <property type="nucleotide sequence ID" value="XM_008881773.1"/>
</dbReference>
<reference evidence="1" key="1">
    <citation type="submission" date="2013-12" db="EMBL/GenBank/DDBJ databases">
        <title>The Genome Sequence of Aphanomyces invadans NJM9701.</title>
        <authorList>
            <consortium name="The Broad Institute Genomics Platform"/>
            <person name="Russ C."/>
            <person name="Tyler B."/>
            <person name="van West P."/>
            <person name="Dieguez-Uribeondo J."/>
            <person name="Young S.K."/>
            <person name="Zeng Q."/>
            <person name="Gargeya S."/>
            <person name="Fitzgerald M."/>
            <person name="Abouelleil A."/>
            <person name="Alvarado L."/>
            <person name="Chapman S.B."/>
            <person name="Gainer-Dewar J."/>
            <person name="Goldberg J."/>
            <person name="Griggs A."/>
            <person name="Gujja S."/>
            <person name="Hansen M."/>
            <person name="Howarth C."/>
            <person name="Imamovic A."/>
            <person name="Ireland A."/>
            <person name="Larimer J."/>
            <person name="McCowan C."/>
            <person name="Murphy C."/>
            <person name="Pearson M."/>
            <person name="Poon T.W."/>
            <person name="Priest M."/>
            <person name="Roberts A."/>
            <person name="Saif S."/>
            <person name="Shea T."/>
            <person name="Sykes S."/>
            <person name="Wortman J."/>
            <person name="Nusbaum C."/>
            <person name="Birren B."/>
        </authorList>
    </citation>
    <scope>NUCLEOTIDE SEQUENCE [LARGE SCALE GENOMIC DNA]</scope>
    <source>
        <strain evidence="1">NJM9701</strain>
    </source>
</reference>
<name>A0A024TDG5_9STRA</name>
<organism evidence="1">
    <name type="scientific">Aphanomyces invadans</name>
    <dbReference type="NCBI Taxonomy" id="157072"/>
    <lineage>
        <taxon>Eukaryota</taxon>
        <taxon>Sar</taxon>
        <taxon>Stramenopiles</taxon>
        <taxon>Oomycota</taxon>
        <taxon>Saprolegniomycetes</taxon>
        <taxon>Saprolegniales</taxon>
        <taxon>Verrucalvaceae</taxon>
        <taxon>Aphanomyces</taxon>
    </lineage>
</organism>
<dbReference type="PANTHER" id="PTHR46586">
    <property type="entry name" value="ANKYRIN REPEAT-CONTAINING PROTEIN"/>
    <property type="match status" value="1"/>
</dbReference>
<accession>A0A024TDG5</accession>
<proteinExistence type="predicted"/>
<dbReference type="AlphaFoldDB" id="A0A024TDG5"/>
<dbReference type="InterPro" id="IPR036770">
    <property type="entry name" value="Ankyrin_rpt-contain_sf"/>
</dbReference>
<dbReference type="InterPro" id="IPR002110">
    <property type="entry name" value="Ankyrin_rpt"/>
</dbReference>
<dbReference type="EMBL" id="KI914011">
    <property type="protein sequence ID" value="ETV91367.1"/>
    <property type="molecule type" value="Genomic_DNA"/>
</dbReference>
<dbReference type="GeneID" id="20091096"/>
<dbReference type="Gene3D" id="1.25.40.20">
    <property type="entry name" value="Ankyrin repeat-containing domain"/>
    <property type="match status" value="2"/>
</dbReference>
<dbReference type="VEuPathDB" id="FungiDB:H310_14046"/>
<protein>
    <submittedName>
        <fullName evidence="1">Uncharacterized protein</fullName>
    </submittedName>
</protein>
<dbReference type="STRING" id="157072.A0A024TDG5"/>
<evidence type="ECO:0000313" key="1">
    <source>
        <dbReference type="EMBL" id="ETV91367.1"/>
    </source>
</evidence>
<sequence length="286" mass="31824">MHLCGDASFSSRQVFPCTTTPSYATSVPSRLPGHVVSLATLVQSTTVSTKPSDLQLVWKFAARNGHLQVIQYLHMRQVAGCTPHVMDTAAANGHLDIVAFLHLYRTEGCTKEAMDAAACKGFLDVVQFLHYNRNEGCTKLAMTWAARLNQVHVVRFLSENRTEGCSRKALDWAAKYGHLDVVKYLYVHRPEGSPARALVEAAKARQMDVVRYLALQSKNIRPWMHRAMAVPERRGYLRHPLVVQGTRSADEMGHVVETALETALDAGRHAFAHHSFESLPQVAVLK</sequence>
<dbReference type="OrthoDB" id="60283at2759"/>
<dbReference type="Pfam" id="PF12796">
    <property type="entry name" value="Ank_2"/>
    <property type="match status" value="1"/>
</dbReference>
<dbReference type="SUPFAM" id="SSF48403">
    <property type="entry name" value="Ankyrin repeat"/>
    <property type="match status" value="1"/>
</dbReference>
<gene>
    <name evidence="1" type="ORF">H310_14046</name>
</gene>